<evidence type="ECO:0000313" key="3">
    <source>
        <dbReference type="Proteomes" id="UP001262889"/>
    </source>
</evidence>
<feature type="domain" description="HD/PDEase" evidence="1">
    <location>
        <begin position="1"/>
        <end position="115"/>
    </location>
</feature>
<gene>
    <name evidence="2" type="ORF">RM553_09690</name>
</gene>
<dbReference type="SMART" id="SM00471">
    <property type="entry name" value="HDc"/>
    <property type="match status" value="1"/>
</dbReference>
<evidence type="ECO:0000313" key="2">
    <source>
        <dbReference type="EMBL" id="MDT0643098.1"/>
    </source>
</evidence>
<dbReference type="Pfam" id="PF01966">
    <property type="entry name" value="HD"/>
    <property type="match status" value="1"/>
</dbReference>
<reference evidence="2 3" key="1">
    <citation type="submission" date="2023-09" db="EMBL/GenBank/DDBJ databases">
        <authorList>
            <person name="Rey-Velasco X."/>
        </authorList>
    </citation>
    <scope>NUCLEOTIDE SEQUENCE [LARGE SCALE GENOMIC DNA]</scope>
    <source>
        <strain evidence="2 3">F363</strain>
    </source>
</reference>
<dbReference type="EMBL" id="JAVRHQ010000010">
    <property type="protein sequence ID" value="MDT0643098.1"/>
    <property type="molecule type" value="Genomic_DNA"/>
</dbReference>
<dbReference type="Proteomes" id="UP001262889">
    <property type="component" value="Unassembled WGS sequence"/>
</dbReference>
<dbReference type="InterPro" id="IPR006674">
    <property type="entry name" value="HD_domain"/>
</dbReference>
<protein>
    <submittedName>
        <fullName evidence="2">HD domain-containing protein</fullName>
    </submittedName>
</protein>
<dbReference type="SUPFAM" id="SSF109604">
    <property type="entry name" value="HD-domain/PDEase-like"/>
    <property type="match status" value="1"/>
</dbReference>
<name>A0ABU3C9S0_9FLAO</name>
<dbReference type="CDD" id="cd00077">
    <property type="entry name" value="HDc"/>
    <property type="match status" value="1"/>
</dbReference>
<dbReference type="InterPro" id="IPR003607">
    <property type="entry name" value="HD/PDEase_dom"/>
</dbReference>
<accession>A0ABU3C9S0</accession>
<keyword evidence="3" id="KW-1185">Reference proteome</keyword>
<proteinExistence type="predicted"/>
<organism evidence="2 3">
    <name type="scientific">Autumnicola tepida</name>
    <dbReference type="NCBI Taxonomy" id="3075595"/>
    <lineage>
        <taxon>Bacteria</taxon>
        <taxon>Pseudomonadati</taxon>
        <taxon>Bacteroidota</taxon>
        <taxon>Flavobacteriia</taxon>
        <taxon>Flavobacteriales</taxon>
        <taxon>Flavobacteriaceae</taxon>
        <taxon>Autumnicola</taxon>
    </lineage>
</organism>
<evidence type="ECO:0000259" key="1">
    <source>
        <dbReference type="SMART" id="SM00471"/>
    </source>
</evidence>
<sequence length="174" mass="20400">MPYHNLDHTRQVVEHIATIGNFLNLPATFMEPVIIAGWFHDIGFLKSYKQHEKFSICLASRFLFSKGFSFSKIKKIEECIAATRMPQQPQNLESKILCDADIFHLGTSDFFERNQLLREEWKIIFNHHYSEEDWLAMNISFLESQRFSTSFGREILEKGKSQNIAQLKDKLLIL</sequence>
<comment type="caution">
    <text evidence="2">The sequence shown here is derived from an EMBL/GenBank/DDBJ whole genome shotgun (WGS) entry which is preliminary data.</text>
</comment>
<dbReference type="RefSeq" id="WP_311534721.1">
    <property type="nucleotide sequence ID" value="NZ_JAVRHQ010000010.1"/>
</dbReference>
<dbReference type="Gene3D" id="1.10.3210.10">
    <property type="entry name" value="Hypothetical protein af1432"/>
    <property type="match status" value="1"/>
</dbReference>